<evidence type="ECO:0000313" key="2">
    <source>
        <dbReference type="Proteomes" id="UP000010471"/>
    </source>
</evidence>
<keyword evidence="2" id="KW-1185">Reference proteome</keyword>
<protein>
    <submittedName>
        <fullName evidence="1">Uncharacterized protein</fullName>
    </submittedName>
</protein>
<gene>
    <name evidence="1" type="ORF">Mic7113_5111</name>
</gene>
<accession>K9WKQ4</accession>
<sequence length="157" mass="17933">MEPFIVQGTIKLAEGIYYLLTDTTEYHPERLSGNMLSLFQNFKSSYDSKNTTHLSRLLSDSYSGSLYQAKTKATFIQVLKPMFDLLPKFLYPSLSINIYQITKDSDSVFGLIINFKSNVKMAFIPLASIDSGQIYVEARPEGEYRIWRITCIDTINS</sequence>
<evidence type="ECO:0000313" key="1">
    <source>
        <dbReference type="EMBL" id="AFZ20768.1"/>
    </source>
</evidence>
<organism evidence="1 2">
    <name type="scientific">Allocoleopsis franciscana PCC 7113</name>
    <dbReference type="NCBI Taxonomy" id="1173027"/>
    <lineage>
        <taxon>Bacteria</taxon>
        <taxon>Bacillati</taxon>
        <taxon>Cyanobacteriota</taxon>
        <taxon>Cyanophyceae</taxon>
        <taxon>Coleofasciculales</taxon>
        <taxon>Coleofasciculaceae</taxon>
        <taxon>Allocoleopsis</taxon>
        <taxon>Allocoleopsis franciscana</taxon>
    </lineage>
</organism>
<dbReference type="AlphaFoldDB" id="K9WKQ4"/>
<dbReference type="OrthoDB" id="453357at2"/>
<proteinExistence type="predicted"/>
<dbReference type="EMBL" id="CP003630">
    <property type="protein sequence ID" value="AFZ20768.1"/>
    <property type="molecule type" value="Genomic_DNA"/>
</dbReference>
<dbReference type="HOGENOM" id="CLU_1709641_0_0_3"/>
<dbReference type="KEGG" id="mic:Mic7113_5111"/>
<dbReference type="Proteomes" id="UP000010471">
    <property type="component" value="Chromosome"/>
</dbReference>
<reference evidence="1 2" key="1">
    <citation type="submission" date="2012-06" db="EMBL/GenBank/DDBJ databases">
        <title>Finished chromosome of genome of Microcoleus sp. PCC 7113.</title>
        <authorList>
            <consortium name="US DOE Joint Genome Institute"/>
            <person name="Gugger M."/>
            <person name="Coursin T."/>
            <person name="Rippka R."/>
            <person name="Tandeau De Marsac N."/>
            <person name="Huntemann M."/>
            <person name="Wei C.-L."/>
            <person name="Han J."/>
            <person name="Detter J.C."/>
            <person name="Han C."/>
            <person name="Tapia R."/>
            <person name="Chen A."/>
            <person name="Kyrpides N."/>
            <person name="Mavromatis K."/>
            <person name="Markowitz V."/>
            <person name="Szeto E."/>
            <person name="Ivanova N."/>
            <person name="Pagani I."/>
            <person name="Pati A."/>
            <person name="Goodwin L."/>
            <person name="Nordberg H.P."/>
            <person name="Cantor M.N."/>
            <person name="Hua S.X."/>
            <person name="Woyke T."/>
            <person name="Kerfeld C.A."/>
        </authorList>
    </citation>
    <scope>NUCLEOTIDE SEQUENCE [LARGE SCALE GENOMIC DNA]</scope>
    <source>
        <strain evidence="1 2">PCC 7113</strain>
    </source>
</reference>
<dbReference type="RefSeq" id="WP_015184901.1">
    <property type="nucleotide sequence ID" value="NC_019738.1"/>
</dbReference>
<dbReference type="eggNOG" id="ENOG5033E6W">
    <property type="taxonomic scope" value="Bacteria"/>
</dbReference>
<name>K9WKQ4_9CYAN</name>